<gene>
    <name evidence="2" type="ORF">POPTR_005G252500</name>
</gene>
<dbReference type="EMBL" id="CM009294">
    <property type="protein sequence ID" value="PNT38686.1"/>
    <property type="molecule type" value="Genomic_DNA"/>
</dbReference>
<accession>B9H5I9</accession>
<keyword evidence="3" id="KW-1185">Reference proteome</keyword>
<feature type="domain" description="Myb/SANT-like" evidence="1">
    <location>
        <begin position="17"/>
        <end position="111"/>
    </location>
</feature>
<organism evidence="2 3">
    <name type="scientific">Populus trichocarpa</name>
    <name type="common">Western balsam poplar</name>
    <name type="synonym">Populus balsamifera subsp. trichocarpa</name>
    <dbReference type="NCBI Taxonomy" id="3694"/>
    <lineage>
        <taxon>Eukaryota</taxon>
        <taxon>Viridiplantae</taxon>
        <taxon>Streptophyta</taxon>
        <taxon>Embryophyta</taxon>
        <taxon>Tracheophyta</taxon>
        <taxon>Spermatophyta</taxon>
        <taxon>Magnoliopsida</taxon>
        <taxon>eudicotyledons</taxon>
        <taxon>Gunneridae</taxon>
        <taxon>Pentapetalae</taxon>
        <taxon>rosids</taxon>
        <taxon>fabids</taxon>
        <taxon>Malpighiales</taxon>
        <taxon>Salicaceae</taxon>
        <taxon>Saliceae</taxon>
        <taxon>Populus</taxon>
    </lineage>
</organism>
<dbReference type="PANTHER" id="PTHR46929">
    <property type="entry name" value="EXPRESSED PROTEIN"/>
    <property type="match status" value="1"/>
</dbReference>
<name>B9H5I9_POPTR</name>
<sequence length="322" mass="36564">MGNKSKKNYVARRDVFKWTERMDDAFINALVRQQRLGNRVDRVFTTAAYDNMVMELRENIGMPFEKDHLKNRLKTLKNNFKECFDIFNGANGFVWSPENKMWVAKPETWKAFVKAKPNAKKWMTTPIAHYDELSLLFAKDRTKSNGANTTKEKADQWVGSGSPYLLDGFNLPNEVTLNLEDSNEMNGGTSQLATPVEANSQADSQGCSHSATSLKGKKRKASSVDAVERELRGIKDAIKEVARAIREGNLIAERGRPRVYSEQEVFSELVKIGVETHLRYKAYTFLVANSGRVRAFFGCPPGERREFLLHMMYSPDDSSTLD</sequence>
<proteinExistence type="predicted"/>
<dbReference type="STRING" id="3694.B9H5I9"/>
<dbReference type="Proteomes" id="UP000006729">
    <property type="component" value="Chromosome 5"/>
</dbReference>
<dbReference type="PANTHER" id="PTHR46929:SF4">
    <property type="entry name" value="MYB_SANT-LIKE DOMAIN-CONTAINING PROTEIN"/>
    <property type="match status" value="1"/>
</dbReference>
<dbReference type="InterPro" id="IPR024752">
    <property type="entry name" value="Myb/SANT-like_dom"/>
</dbReference>
<protein>
    <recommendedName>
        <fullName evidence="1">Myb/SANT-like domain-containing protein</fullName>
    </recommendedName>
</protein>
<dbReference type="eggNOG" id="ENOG502S0Q6">
    <property type="taxonomic scope" value="Eukaryota"/>
</dbReference>
<evidence type="ECO:0000313" key="2">
    <source>
        <dbReference type="EMBL" id="PNT38686.1"/>
    </source>
</evidence>
<dbReference type="ExpressionAtlas" id="B9H5I9">
    <property type="expression patterns" value="baseline"/>
</dbReference>
<reference evidence="2 3" key="1">
    <citation type="journal article" date="2006" name="Science">
        <title>The genome of black cottonwood, Populus trichocarpa (Torr. &amp; Gray).</title>
        <authorList>
            <person name="Tuskan G.A."/>
            <person name="Difazio S."/>
            <person name="Jansson S."/>
            <person name="Bohlmann J."/>
            <person name="Grigoriev I."/>
            <person name="Hellsten U."/>
            <person name="Putnam N."/>
            <person name="Ralph S."/>
            <person name="Rombauts S."/>
            <person name="Salamov A."/>
            <person name="Schein J."/>
            <person name="Sterck L."/>
            <person name="Aerts A."/>
            <person name="Bhalerao R.R."/>
            <person name="Bhalerao R.P."/>
            <person name="Blaudez D."/>
            <person name="Boerjan W."/>
            <person name="Brun A."/>
            <person name="Brunner A."/>
            <person name="Busov V."/>
            <person name="Campbell M."/>
            <person name="Carlson J."/>
            <person name="Chalot M."/>
            <person name="Chapman J."/>
            <person name="Chen G.L."/>
            <person name="Cooper D."/>
            <person name="Coutinho P.M."/>
            <person name="Couturier J."/>
            <person name="Covert S."/>
            <person name="Cronk Q."/>
            <person name="Cunningham R."/>
            <person name="Davis J."/>
            <person name="Degroeve S."/>
            <person name="Dejardin A."/>
            <person name="Depamphilis C."/>
            <person name="Detter J."/>
            <person name="Dirks B."/>
            <person name="Dubchak I."/>
            <person name="Duplessis S."/>
            <person name="Ehlting J."/>
            <person name="Ellis B."/>
            <person name="Gendler K."/>
            <person name="Goodstein D."/>
            <person name="Gribskov M."/>
            <person name="Grimwood J."/>
            <person name="Groover A."/>
            <person name="Gunter L."/>
            <person name="Hamberger B."/>
            <person name="Heinze B."/>
            <person name="Helariutta Y."/>
            <person name="Henrissat B."/>
            <person name="Holligan D."/>
            <person name="Holt R."/>
            <person name="Huang W."/>
            <person name="Islam-Faridi N."/>
            <person name="Jones S."/>
            <person name="Jones-Rhoades M."/>
            <person name="Jorgensen R."/>
            <person name="Joshi C."/>
            <person name="Kangasjarvi J."/>
            <person name="Karlsson J."/>
            <person name="Kelleher C."/>
            <person name="Kirkpatrick R."/>
            <person name="Kirst M."/>
            <person name="Kohler A."/>
            <person name="Kalluri U."/>
            <person name="Larimer F."/>
            <person name="Leebens-Mack J."/>
            <person name="Leple J.C."/>
            <person name="Locascio P."/>
            <person name="Lou Y."/>
            <person name="Lucas S."/>
            <person name="Martin F."/>
            <person name="Montanini B."/>
            <person name="Napoli C."/>
            <person name="Nelson D.R."/>
            <person name="Nelson C."/>
            <person name="Nieminen K."/>
            <person name="Nilsson O."/>
            <person name="Pereda V."/>
            <person name="Peter G."/>
            <person name="Philippe R."/>
            <person name="Pilate G."/>
            <person name="Poliakov A."/>
            <person name="Razumovskaya J."/>
            <person name="Richardson P."/>
            <person name="Rinaldi C."/>
            <person name="Ritland K."/>
            <person name="Rouze P."/>
            <person name="Ryaboy D."/>
            <person name="Schmutz J."/>
            <person name="Schrader J."/>
            <person name="Segerman B."/>
            <person name="Shin H."/>
            <person name="Siddiqui A."/>
            <person name="Sterky F."/>
            <person name="Terry A."/>
            <person name="Tsai C.J."/>
            <person name="Uberbacher E."/>
            <person name="Unneberg P."/>
            <person name="Vahala J."/>
            <person name="Wall K."/>
            <person name="Wessler S."/>
            <person name="Yang G."/>
            <person name="Yin T."/>
            <person name="Douglas C."/>
            <person name="Marra M."/>
            <person name="Sandberg G."/>
            <person name="Van de Peer Y."/>
            <person name="Rokhsar D."/>
        </authorList>
    </citation>
    <scope>NUCLEOTIDE SEQUENCE [LARGE SCALE GENOMIC DNA]</scope>
    <source>
        <strain evidence="3">cv. Nisqually</strain>
    </source>
</reference>
<evidence type="ECO:0000259" key="1">
    <source>
        <dbReference type="Pfam" id="PF12776"/>
    </source>
</evidence>
<dbReference type="Pfam" id="PF12776">
    <property type="entry name" value="Myb_DNA-bind_3"/>
    <property type="match status" value="1"/>
</dbReference>
<dbReference type="AlphaFoldDB" id="B9H5I9"/>
<dbReference type="HOGENOM" id="CLU_074942_0_0_1"/>
<evidence type="ECO:0000313" key="3">
    <source>
        <dbReference type="Proteomes" id="UP000006729"/>
    </source>
</evidence>
<dbReference type="InParanoid" id="B9H5I9"/>